<dbReference type="Pfam" id="PF18557">
    <property type="entry name" value="NepR"/>
    <property type="match status" value="1"/>
</dbReference>
<protein>
    <recommendedName>
        <fullName evidence="1">Anti-sigma factor NepR domain-containing protein</fullName>
    </recommendedName>
</protein>
<evidence type="ECO:0000313" key="3">
    <source>
        <dbReference type="Proteomes" id="UP000184085"/>
    </source>
</evidence>
<proteinExistence type="predicted"/>
<dbReference type="AlphaFoldDB" id="A0A1M4N724"/>
<dbReference type="Proteomes" id="UP000184085">
    <property type="component" value="Unassembled WGS sequence"/>
</dbReference>
<dbReference type="InterPro" id="IPR041649">
    <property type="entry name" value="NepR"/>
</dbReference>
<evidence type="ECO:0000313" key="2">
    <source>
        <dbReference type="EMBL" id="SCM69857.1"/>
    </source>
</evidence>
<reference evidence="3" key="1">
    <citation type="submission" date="2016-09" db="EMBL/GenBank/DDBJ databases">
        <authorList>
            <person name="Wibberg D."/>
        </authorList>
    </citation>
    <scope>NUCLEOTIDE SEQUENCE [LARGE SCALE GENOMIC DNA]</scope>
</reference>
<gene>
    <name evidence="2" type="ORF">KARMA_4100</name>
</gene>
<sequence length="54" mass="6214">MSDKPKNRLDEQIDENLRRVYQTAASEPVPDRFTQLLEQLRQSEGEKPNNEAGA</sequence>
<feature type="domain" description="Anti-sigma factor NepR" evidence="1">
    <location>
        <begin position="11"/>
        <end position="44"/>
    </location>
</feature>
<organism evidence="2 3">
    <name type="scientific">Donghicola eburneus</name>
    <dbReference type="NCBI Taxonomy" id="393278"/>
    <lineage>
        <taxon>Bacteria</taxon>
        <taxon>Pseudomonadati</taxon>
        <taxon>Pseudomonadota</taxon>
        <taxon>Alphaproteobacteria</taxon>
        <taxon>Rhodobacterales</taxon>
        <taxon>Roseobacteraceae</taxon>
        <taxon>Donghicola</taxon>
    </lineage>
</organism>
<dbReference type="RefSeq" id="WP_143095393.1">
    <property type="nucleotide sequence ID" value="NZ_FMJB01000066.1"/>
</dbReference>
<dbReference type="EMBL" id="FMJB01000066">
    <property type="protein sequence ID" value="SCM69857.1"/>
    <property type="molecule type" value="Genomic_DNA"/>
</dbReference>
<keyword evidence="3" id="KW-1185">Reference proteome</keyword>
<name>A0A1M4N724_9RHOB</name>
<evidence type="ECO:0000259" key="1">
    <source>
        <dbReference type="Pfam" id="PF18557"/>
    </source>
</evidence>
<accession>A0A1M4N724</accession>